<dbReference type="AlphaFoldDB" id="A0A9W7B153"/>
<gene>
    <name evidence="7" type="ORF">TL16_g08446</name>
</gene>
<feature type="coiled-coil region" evidence="4">
    <location>
        <begin position="680"/>
        <end position="707"/>
    </location>
</feature>
<dbReference type="Pfam" id="PF01734">
    <property type="entry name" value="Patatin"/>
    <property type="match status" value="1"/>
</dbReference>
<evidence type="ECO:0000313" key="8">
    <source>
        <dbReference type="Proteomes" id="UP001162640"/>
    </source>
</evidence>
<feature type="domain" description="PNPLA" evidence="6">
    <location>
        <begin position="380"/>
        <end position="510"/>
    </location>
</feature>
<proteinExistence type="predicted"/>
<reference evidence="8" key="1">
    <citation type="journal article" date="2023" name="Commun. Biol.">
        <title>Genome analysis of Parmales, the sister group of diatoms, reveals the evolutionary specialization of diatoms from phago-mixotrophs to photoautotrophs.</title>
        <authorList>
            <person name="Ban H."/>
            <person name="Sato S."/>
            <person name="Yoshikawa S."/>
            <person name="Yamada K."/>
            <person name="Nakamura Y."/>
            <person name="Ichinomiya M."/>
            <person name="Sato N."/>
            <person name="Blanc-Mathieu R."/>
            <person name="Endo H."/>
            <person name="Kuwata A."/>
            <person name="Ogata H."/>
        </authorList>
    </citation>
    <scope>NUCLEOTIDE SEQUENCE [LARGE SCALE GENOMIC DNA]</scope>
</reference>
<dbReference type="EMBL" id="BLQM01000278">
    <property type="protein sequence ID" value="GMH80206.1"/>
    <property type="molecule type" value="Genomic_DNA"/>
</dbReference>
<dbReference type="Proteomes" id="UP001162640">
    <property type="component" value="Unassembled WGS sequence"/>
</dbReference>
<dbReference type="PANTHER" id="PTHR14226:SF10">
    <property type="entry name" value="TRIACYLGLYCEROL LIPASE 4-RELATED"/>
    <property type="match status" value="1"/>
</dbReference>
<keyword evidence="5" id="KW-1133">Transmembrane helix</keyword>
<evidence type="ECO:0000256" key="4">
    <source>
        <dbReference type="SAM" id="Coils"/>
    </source>
</evidence>
<protein>
    <recommendedName>
        <fullName evidence="6">PNPLA domain-containing protein</fullName>
    </recommendedName>
</protein>
<evidence type="ECO:0000256" key="1">
    <source>
        <dbReference type="ARBA" id="ARBA00022801"/>
    </source>
</evidence>
<keyword evidence="5" id="KW-0472">Membrane</keyword>
<keyword evidence="3" id="KW-0443">Lipid metabolism</keyword>
<dbReference type="SUPFAM" id="SSF52151">
    <property type="entry name" value="FabD/lysophospholipase-like"/>
    <property type="match status" value="1"/>
</dbReference>
<evidence type="ECO:0000259" key="6">
    <source>
        <dbReference type="Pfam" id="PF01734"/>
    </source>
</evidence>
<accession>A0A9W7B153</accession>
<evidence type="ECO:0000256" key="2">
    <source>
        <dbReference type="ARBA" id="ARBA00022963"/>
    </source>
</evidence>
<comment type="caution">
    <text evidence="7">The sequence shown here is derived from an EMBL/GenBank/DDBJ whole genome shotgun (WGS) entry which is preliminary data.</text>
</comment>
<dbReference type="GO" id="GO:0016042">
    <property type="term" value="P:lipid catabolic process"/>
    <property type="evidence" value="ECO:0007669"/>
    <property type="project" value="UniProtKB-KW"/>
</dbReference>
<evidence type="ECO:0000256" key="5">
    <source>
        <dbReference type="SAM" id="Phobius"/>
    </source>
</evidence>
<feature type="transmembrane region" description="Helical" evidence="5">
    <location>
        <begin position="89"/>
        <end position="109"/>
    </location>
</feature>
<keyword evidence="4" id="KW-0175">Coiled coil</keyword>
<sequence>METVYTFLGYAEPEPPPTASLLGLLHNPADALKLLTDTRQLLLPGGIPHPHIPQALAQIPADALDIIHQFLPVGIPHPHIPQALAQIPLAVPIAIALTLLTFVPILYATPQLLRWIFWLSISGVFTFGTLIYATYTIVIIGFDLVLLVLLKTLQTVFRQALNATRFLPRFLRHEHSDVRKNWKKKLQQCNSLAEFNETLAKHQKNTQSTQNKTTKNSLAMKKSWSLSDLSNLPKSNPNQPLVLDQTSQTYNLSPHLSTLLQSTTEQILSNVSSSDSATLRHLLSSIIKRNHLGLDDISFQTTRSLSETGRTGLHPSATSQIQKFQDTVIKGIQFLAEKDESLETLQKSQRNIEQELLSYVCVSNISTNYRERNDMKKLKIRWFPPMLEQAKNFISTGKLVEDDAFMRTTRYYWGDTTFQEAYDKTKKHVCMTVTASRAASGGGGLQRLLLNHITTPHVTIASAVAASCALPGIMASVKLQMKLPDGTIGNMEVDGVEWIDGSIQADVPFQRVSQLFNVSNFIVSQVNFHVLPFLQKSHHPDSNSSYWRLFQLLGMDVRSRVMSLSNLGLFPSYFGNDISKVIKQKYTGDVTIVPRMRSLDVIGVKAFLNPTVEDMQTYIKEGAEATYPHIKHIKHLTDIEREVNDAVNKLSADSEEEQNPLINGINGVLGLLGLENYDTHKLLRSRITELEAEVRSLKAERDKINKTPSS</sequence>
<dbReference type="GO" id="GO:0016298">
    <property type="term" value="F:lipase activity"/>
    <property type="evidence" value="ECO:0007669"/>
    <property type="project" value="UniProtKB-ARBA"/>
</dbReference>
<keyword evidence="2" id="KW-0442">Lipid degradation</keyword>
<feature type="transmembrane region" description="Helical" evidence="5">
    <location>
        <begin position="115"/>
        <end position="148"/>
    </location>
</feature>
<dbReference type="Gene3D" id="3.40.1090.10">
    <property type="entry name" value="Cytosolic phospholipase A2 catalytic domain"/>
    <property type="match status" value="1"/>
</dbReference>
<evidence type="ECO:0000256" key="3">
    <source>
        <dbReference type="ARBA" id="ARBA00023098"/>
    </source>
</evidence>
<dbReference type="InterPro" id="IPR002641">
    <property type="entry name" value="PNPLA_dom"/>
</dbReference>
<organism evidence="7 8">
    <name type="scientific">Triparma laevis f. inornata</name>
    <dbReference type="NCBI Taxonomy" id="1714386"/>
    <lineage>
        <taxon>Eukaryota</taxon>
        <taxon>Sar</taxon>
        <taxon>Stramenopiles</taxon>
        <taxon>Ochrophyta</taxon>
        <taxon>Bolidophyceae</taxon>
        <taxon>Parmales</taxon>
        <taxon>Triparmaceae</taxon>
        <taxon>Triparma</taxon>
    </lineage>
</organism>
<name>A0A9W7B153_9STRA</name>
<keyword evidence="1" id="KW-0378">Hydrolase</keyword>
<dbReference type="PANTHER" id="PTHR14226">
    <property type="entry name" value="NEUROPATHY TARGET ESTERASE/SWISS CHEESE D.MELANOGASTER"/>
    <property type="match status" value="1"/>
</dbReference>
<evidence type="ECO:0000313" key="7">
    <source>
        <dbReference type="EMBL" id="GMH80206.1"/>
    </source>
</evidence>
<dbReference type="InterPro" id="IPR050301">
    <property type="entry name" value="NTE"/>
</dbReference>
<dbReference type="GO" id="GO:0052689">
    <property type="term" value="F:carboxylic ester hydrolase activity"/>
    <property type="evidence" value="ECO:0007669"/>
    <property type="project" value="UniProtKB-ARBA"/>
</dbReference>
<keyword evidence="5" id="KW-0812">Transmembrane</keyword>
<dbReference type="InterPro" id="IPR016035">
    <property type="entry name" value="Acyl_Trfase/lysoPLipase"/>
</dbReference>